<organism evidence="3 4">
    <name type="scientific">Lachnellula arida</name>
    <dbReference type="NCBI Taxonomy" id="1316785"/>
    <lineage>
        <taxon>Eukaryota</taxon>
        <taxon>Fungi</taxon>
        <taxon>Dikarya</taxon>
        <taxon>Ascomycota</taxon>
        <taxon>Pezizomycotina</taxon>
        <taxon>Leotiomycetes</taxon>
        <taxon>Helotiales</taxon>
        <taxon>Lachnaceae</taxon>
        <taxon>Lachnellula</taxon>
    </lineage>
</organism>
<feature type="signal peptide" evidence="1">
    <location>
        <begin position="1"/>
        <end position="16"/>
    </location>
</feature>
<sequence length="419" mass="45187">MPTRSLLSWFATLAVAQAISRSITSPNFTGLSEPNATLSAGKHATCVTGFVPIYAAASNTNFLFSGPANNFEATDIFIRYTQANSTIVEDLTGSLTPVNGTFNIFSKLCYPSKSTTPPTTVQILTHGGTLDYTYWDIAPNNSYVDAAAMEGSATFSYDRLGTGLSTRPDPIQVVQMAIQVDILHTLAQALRTGRFGGHRFDKVVGVGHSIGAALSQGVTRLYPEDFEAVILSGHSTSFADAIVGAIGTGMQIANMDPSGRFTGLANGYFSLGSSISAHQFAFYKYPHFDLNIFNSQRAISQCNIFGELWTLAQVYVPAPAFTGPVDIVNGQNDFFYCRGDCTYPVNEAALALSTFYPAASNGSQVFLVPNTGHNINAHFGASEAFNHILKFRPCNERREERGEDVVGFAKFEGFILQLS</sequence>
<dbReference type="EMBL" id="QGMF01000147">
    <property type="protein sequence ID" value="TVY18780.1"/>
    <property type="molecule type" value="Genomic_DNA"/>
</dbReference>
<dbReference type="InterPro" id="IPR000073">
    <property type="entry name" value="AB_hydrolase_1"/>
</dbReference>
<evidence type="ECO:0000313" key="3">
    <source>
        <dbReference type="EMBL" id="TVY18780.1"/>
    </source>
</evidence>
<gene>
    <name evidence="3" type="ORF">LARI1_G004297</name>
</gene>
<dbReference type="InterPro" id="IPR029058">
    <property type="entry name" value="AB_hydrolase_fold"/>
</dbReference>
<reference evidence="3 4" key="1">
    <citation type="submission" date="2018-05" db="EMBL/GenBank/DDBJ databases">
        <title>Whole genome sequencing for identification of molecular markers to develop diagnostic detection tools for the regulated plant pathogen Lachnellula willkommii.</title>
        <authorList>
            <person name="Giroux E."/>
            <person name="Bilodeau G."/>
        </authorList>
    </citation>
    <scope>NUCLEOTIDE SEQUENCE [LARGE SCALE GENOMIC DNA]</scope>
    <source>
        <strain evidence="3 4">CBS 203.66</strain>
    </source>
</reference>
<protein>
    <recommendedName>
        <fullName evidence="2">AB hydrolase-1 domain-containing protein</fullName>
    </recommendedName>
</protein>
<evidence type="ECO:0000256" key="1">
    <source>
        <dbReference type="SAM" id="SignalP"/>
    </source>
</evidence>
<keyword evidence="4" id="KW-1185">Reference proteome</keyword>
<keyword evidence="1" id="KW-0732">Signal</keyword>
<feature type="chain" id="PRO_5035732040" description="AB hydrolase-1 domain-containing protein" evidence="1">
    <location>
        <begin position="17"/>
        <end position="419"/>
    </location>
</feature>
<dbReference type="Gene3D" id="3.40.50.1820">
    <property type="entry name" value="alpha/beta hydrolase"/>
    <property type="match status" value="1"/>
</dbReference>
<feature type="domain" description="AB hydrolase-1" evidence="2">
    <location>
        <begin position="123"/>
        <end position="377"/>
    </location>
</feature>
<evidence type="ECO:0000259" key="2">
    <source>
        <dbReference type="Pfam" id="PF12697"/>
    </source>
</evidence>
<proteinExistence type="predicted"/>
<dbReference type="OrthoDB" id="190201at2759"/>
<name>A0A8T9BFA6_9HELO</name>
<evidence type="ECO:0000313" key="4">
    <source>
        <dbReference type="Proteomes" id="UP000469559"/>
    </source>
</evidence>
<accession>A0A8T9BFA6</accession>
<dbReference type="Pfam" id="PF12697">
    <property type="entry name" value="Abhydrolase_6"/>
    <property type="match status" value="1"/>
</dbReference>
<dbReference type="SUPFAM" id="SSF53474">
    <property type="entry name" value="alpha/beta-Hydrolases"/>
    <property type="match status" value="1"/>
</dbReference>
<dbReference type="Proteomes" id="UP000469559">
    <property type="component" value="Unassembled WGS sequence"/>
</dbReference>
<comment type="caution">
    <text evidence="3">The sequence shown here is derived from an EMBL/GenBank/DDBJ whole genome shotgun (WGS) entry which is preliminary data.</text>
</comment>
<dbReference type="AlphaFoldDB" id="A0A8T9BFA6"/>